<name>A0AAN8ALH3_ELEMC</name>
<accession>A0AAN8ALH3</accession>
<keyword evidence="2" id="KW-1185">Reference proteome</keyword>
<dbReference type="AlphaFoldDB" id="A0AAN8ALH3"/>
<dbReference type="PANTHER" id="PTHR31025:SF31">
    <property type="entry name" value="SI:CH211-166E11.5"/>
    <property type="match status" value="1"/>
</dbReference>
<gene>
    <name evidence="1" type="ORF">PBY51_020906</name>
</gene>
<reference evidence="1 2" key="2">
    <citation type="journal article" date="2023" name="Mol. Biol. Evol.">
        <title>Genomics of Secondarily Temperate Adaptation in the Only Non-Antarctic Icefish.</title>
        <authorList>
            <person name="Rivera-Colon A.G."/>
            <person name="Rayamajhi N."/>
            <person name="Minhas B.F."/>
            <person name="Madrigal G."/>
            <person name="Bilyk K.T."/>
            <person name="Yoon V."/>
            <person name="Hune M."/>
            <person name="Gregory S."/>
            <person name="Cheng C.H.C."/>
            <person name="Catchen J.M."/>
        </authorList>
    </citation>
    <scope>NUCLEOTIDE SEQUENCE [LARGE SCALE GENOMIC DNA]</scope>
    <source>
        <strain evidence="1">JMC-PN-2008</strain>
    </source>
</reference>
<reference evidence="1 2" key="1">
    <citation type="journal article" date="2023" name="Genes (Basel)">
        <title>Chromosome-Level Genome Assembly and Circadian Gene Repertoire of the Patagonia Blennie Eleginops maclovinus-The Closest Ancestral Proxy of Antarctic Cryonotothenioids.</title>
        <authorList>
            <person name="Cheng C.C."/>
            <person name="Rivera-Colon A.G."/>
            <person name="Minhas B.F."/>
            <person name="Wilson L."/>
            <person name="Rayamajhi N."/>
            <person name="Vargas-Chacoff L."/>
            <person name="Catchen J.M."/>
        </authorList>
    </citation>
    <scope>NUCLEOTIDE SEQUENCE [LARGE SCALE GENOMIC DNA]</scope>
    <source>
        <strain evidence="1">JMC-PN-2008</strain>
    </source>
</reference>
<dbReference type="Proteomes" id="UP001346869">
    <property type="component" value="Unassembled WGS sequence"/>
</dbReference>
<dbReference type="EMBL" id="JAUZQC010000014">
    <property type="protein sequence ID" value="KAK5859343.1"/>
    <property type="molecule type" value="Genomic_DNA"/>
</dbReference>
<sequence length="116" mass="13482">MQVARFKERWPALFSPLQINEEFRRCNTIPLESTFMSQLDRFTSKFLELFSSKGGAVGQRMKGMMAELSQGHHVSVVKRRDVTLRCLIEYLGESVQDLISDYFRTAEEKVHQDHQG</sequence>
<proteinExistence type="predicted"/>
<evidence type="ECO:0000313" key="2">
    <source>
        <dbReference type="Proteomes" id="UP001346869"/>
    </source>
</evidence>
<evidence type="ECO:0000313" key="1">
    <source>
        <dbReference type="EMBL" id="KAK5859343.1"/>
    </source>
</evidence>
<organism evidence="1 2">
    <name type="scientific">Eleginops maclovinus</name>
    <name type="common">Patagonian blennie</name>
    <name type="synonym">Eleginus maclovinus</name>
    <dbReference type="NCBI Taxonomy" id="56733"/>
    <lineage>
        <taxon>Eukaryota</taxon>
        <taxon>Metazoa</taxon>
        <taxon>Chordata</taxon>
        <taxon>Craniata</taxon>
        <taxon>Vertebrata</taxon>
        <taxon>Euteleostomi</taxon>
        <taxon>Actinopterygii</taxon>
        <taxon>Neopterygii</taxon>
        <taxon>Teleostei</taxon>
        <taxon>Neoteleostei</taxon>
        <taxon>Acanthomorphata</taxon>
        <taxon>Eupercaria</taxon>
        <taxon>Perciformes</taxon>
        <taxon>Notothenioidei</taxon>
        <taxon>Eleginopidae</taxon>
        <taxon>Eleginops</taxon>
    </lineage>
</organism>
<comment type="caution">
    <text evidence="1">The sequence shown here is derived from an EMBL/GenBank/DDBJ whole genome shotgun (WGS) entry which is preliminary data.</text>
</comment>
<dbReference type="PANTHER" id="PTHR31025">
    <property type="entry name" value="SI:CH211-196P9.1-RELATED"/>
    <property type="match status" value="1"/>
</dbReference>
<protein>
    <submittedName>
        <fullName evidence="1">Uncharacterized protein</fullName>
    </submittedName>
</protein>